<dbReference type="Gene3D" id="3.80.30.20">
    <property type="entry name" value="tm_1862 like domain"/>
    <property type="match status" value="1"/>
</dbReference>
<dbReference type="Pfam" id="PF19864">
    <property type="entry name" value="Radical_SAM_N2"/>
    <property type="match status" value="1"/>
</dbReference>
<evidence type="ECO:0000259" key="1">
    <source>
        <dbReference type="PROSITE" id="PS51918"/>
    </source>
</evidence>
<dbReference type="GO" id="GO:0051536">
    <property type="term" value="F:iron-sulfur cluster binding"/>
    <property type="evidence" value="ECO:0007669"/>
    <property type="project" value="InterPro"/>
</dbReference>
<reference evidence="3" key="1">
    <citation type="submission" date="2016-11" db="EMBL/GenBank/DDBJ databases">
        <authorList>
            <person name="Varghese N."/>
            <person name="Submissions S."/>
        </authorList>
    </citation>
    <scope>NUCLEOTIDE SEQUENCE [LARGE SCALE GENOMIC DNA]</scope>
    <source>
        <strain evidence="3">DSM 16219</strain>
    </source>
</reference>
<evidence type="ECO:0000313" key="3">
    <source>
        <dbReference type="Proteomes" id="UP000183994"/>
    </source>
</evidence>
<accession>A0A1M6SE78</accession>
<dbReference type="PANTHER" id="PTHR42731">
    <property type="entry name" value="SLL1084 PROTEIN"/>
    <property type="match status" value="1"/>
</dbReference>
<evidence type="ECO:0000313" key="2">
    <source>
        <dbReference type="EMBL" id="SHK42867.1"/>
    </source>
</evidence>
<dbReference type="STRING" id="1121393.SAMN02745216_03435"/>
<dbReference type="InterPro" id="IPR007197">
    <property type="entry name" value="rSAM"/>
</dbReference>
<dbReference type="OrthoDB" id="9806827at2"/>
<dbReference type="GO" id="GO:0003824">
    <property type="term" value="F:catalytic activity"/>
    <property type="evidence" value="ECO:0007669"/>
    <property type="project" value="InterPro"/>
</dbReference>
<protein>
    <submittedName>
        <fullName evidence="2">Radical SAM-linked protein/radical SAM family uncharacterized protein</fullName>
    </submittedName>
</protein>
<dbReference type="InterPro" id="IPR006638">
    <property type="entry name" value="Elp3/MiaA/NifB-like_rSAM"/>
</dbReference>
<dbReference type="EMBL" id="FQZU01000024">
    <property type="protein sequence ID" value="SHK42867.1"/>
    <property type="molecule type" value="Genomic_DNA"/>
</dbReference>
<dbReference type="CDD" id="cd01335">
    <property type="entry name" value="Radical_SAM"/>
    <property type="match status" value="1"/>
</dbReference>
<dbReference type="InterPro" id="IPR023862">
    <property type="entry name" value="CHP03960_rSAM"/>
</dbReference>
<feature type="domain" description="Radical SAM core" evidence="1">
    <location>
        <begin position="250"/>
        <end position="479"/>
    </location>
</feature>
<dbReference type="RefSeq" id="WP_073477483.1">
    <property type="nucleotide sequence ID" value="NZ_FQZU01000024.1"/>
</dbReference>
<dbReference type="SMART" id="SM00729">
    <property type="entry name" value="Elp3"/>
    <property type="match status" value="1"/>
</dbReference>
<dbReference type="Proteomes" id="UP000183994">
    <property type="component" value="Unassembled WGS sequence"/>
</dbReference>
<dbReference type="InterPro" id="IPR023404">
    <property type="entry name" value="rSAM_horseshoe"/>
</dbReference>
<dbReference type="InterPro" id="IPR045784">
    <property type="entry name" value="Radical_SAM_N2"/>
</dbReference>
<dbReference type="Pfam" id="PF04055">
    <property type="entry name" value="Radical_SAM"/>
    <property type="match status" value="1"/>
</dbReference>
<organism evidence="2 3">
    <name type="scientific">Desulfatibacillum alkenivorans DSM 16219</name>
    <dbReference type="NCBI Taxonomy" id="1121393"/>
    <lineage>
        <taxon>Bacteria</taxon>
        <taxon>Pseudomonadati</taxon>
        <taxon>Thermodesulfobacteriota</taxon>
        <taxon>Desulfobacteria</taxon>
        <taxon>Desulfobacterales</taxon>
        <taxon>Desulfatibacillaceae</taxon>
        <taxon>Desulfatibacillum</taxon>
    </lineage>
</organism>
<dbReference type="SFLD" id="SFLDG01082">
    <property type="entry name" value="B12-binding_domain_containing"/>
    <property type="match status" value="1"/>
</dbReference>
<dbReference type="Pfam" id="PF10105">
    <property type="entry name" value="DUF2344"/>
    <property type="match status" value="1"/>
</dbReference>
<dbReference type="InterPro" id="IPR018768">
    <property type="entry name" value="DUF2344"/>
</dbReference>
<dbReference type="AlphaFoldDB" id="A0A1M6SE78"/>
<dbReference type="NCBIfam" id="TIGR03936">
    <property type="entry name" value="sam_1_link_chp"/>
    <property type="match status" value="1"/>
</dbReference>
<gene>
    <name evidence="2" type="ORF">SAMN02745216_03435</name>
</gene>
<proteinExistence type="predicted"/>
<dbReference type="PANTHER" id="PTHR42731:SF1">
    <property type="entry name" value="RADICAL SAM DOMAIN PROTEIN"/>
    <property type="match status" value="1"/>
</dbReference>
<dbReference type="SUPFAM" id="SSF102114">
    <property type="entry name" value="Radical SAM enzymes"/>
    <property type="match status" value="1"/>
</dbReference>
<sequence>MNKLEKDKILTRVRRPGRYLGTEINSVHKSPDEVKLQVALAFPDLYEIGTSHFGIQILYSILNGREDILAERVYAPDDDLEKLLGEEKIDLFTLESHRPLRDFDWMGISLLYELNYTNMLTMLNLSGIPFYSKDRGENHPLIIGGGPCACNPEPIADFFDAILIGDGEEAVLEMADAWLEWKNQENPVKSDLLDKLAEIRGVYVPSHFEFDAASGKLSPKPGKQGSVKRTIIPDLNATHFPIDPIVPYSNPVHDRLRLEISRGCGRGCRFCQAGMIYRPVRERTPENLMEYARKSLTQTGYEDISLLSLSVGDYSCLDWLMSGIMKEFSKQQVAVSFPSMRAGTLTRPLMEEIKKVRKTGFTIAPEAGTQRLRDVINKNISEEEIIQTVSDAFYMGWKLIKLYFMIGLPTETQEDVQGIVDLVHKLKDLAGKKADITASIGVFVPKPHTPFQWARQISIDEAWERLDYIKDRLKRPGVKTKWQNPQVSVIEGVFSRGDRKLAPLLVDAWNKGARFDGWSDHFDFHLWRELMESSGINPDDYIGGKRTEEPLPWDHIDMGATKKFLQKELQKALNVEKTPGCSKETCSACGVCDFSNIQPIFSKNPEKIENQESGEGSENINYRKLMVYYSKTDEARHLGHLEMISQVHRALRRARIPMMYSKGFHPMPKVSFSQALPVGMESLEENFVITVDSRFQPEYMLERLEGRLPEGLEVFRCEPFTKGARAGEPDVIYYKVRLEPEHDEKIMVFNEAKEYIVTHTNHKGKQWELDLAQLVEIQSMGDGAFFLSVKNIPGKSIRPMEILGHILGLSPESLAGCRVVKQPAPNAGS</sequence>
<dbReference type="NCBIfam" id="TIGR03960">
    <property type="entry name" value="rSAM_fuse_unch"/>
    <property type="match status" value="1"/>
</dbReference>
<dbReference type="InterPro" id="IPR058240">
    <property type="entry name" value="rSAM_sf"/>
</dbReference>
<keyword evidence="3" id="KW-1185">Reference proteome</keyword>
<dbReference type="PROSITE" id="PS51918">
    <property type="entry name" value="RADICAL_SAM"/>
    <property type="match status" value="1"/>
</dbReference>
<dbReference type="SFLD" id="SFLDS00029">
    <property type="entry name" value="Radical_SAM"/>
    <property type="match status" value="1"/>
</dbReference>
<name>A0A1M6SE78_9BACT</name>